<dbReference type="CDD" id="cd13437">
    <property type="entry name" value="SPFH_alloslipin"/>
    <property type="match status" value="1"/>
</dbReference>
<organism evidence="3 4">
    <name type="scientific">Polyrhizophydium stewartii</name>
    <dbReference type="NCBI Taxonomy" id="2732419"/>
    <lineage>
        <taxon>Eukaryota</taxon>
        <taxon>Fungi</taxon>
        <taxon>Fungi incertae sedis</taxon>
        <taxon>Chytridiomycota</taxon>
        <taxon>Chytridiomycota incertae sedis</taxon>
        <taxon>Chytridiomycetes</taxon>
        <taxon>Rhizophydiales</taxon>
        <taxon>Rhizophydiales incertae sedis</taxon>
        <taxon>Polyrhizophydium</taxon>
    </lineage>
</organism>
<feature type="domain" description="Band 7" evidence="2">
    <location>
        <begin position="78"/>
        <end position="235"/>
    </location>
</feature>
<dbReference type="PRINTS" id="PR00721">
    <property type="entry name" value="STOMATIN"/>
</dbReference>
<dbReference type="InterPro" id="IPR001107">
    <property type="entry name" value="Band_7"/>
</dbReference>
<dbReference type="Proteomes" id="UP001527925">
    <property type="component" value="Unassembled WGS sequence"/>
</dbReference>
<evidence type="ECO:0000256" key="1">
    <source>
        <dbReference type="ARBA" id="ARBA00008164"/>
    </source>
</evidence>
<dbReference type="InterPro" id="IPR036013">
    <property type="entry name" value="Band_7/SPFH_dom_sf"/>
</dbReference>
<dbReference type="PANTHER" id="PTHR10264">
    <property type="entry name" value="BAND 7 PROTEIN-RELATED"/>
    <property type="match status" value="1"/>
</dbReference>
<comment type="caution">
    <text evidence="3">The sequence shown here is derived from an EMBL/GenBank/DDBJ whole genome shotgun (WGS) entry which is preliminary data.</text>
</comment>
<gene>
    <name evidence="3" type="ORF">HK105_209081</name>
</gene>
<dbReference type="SUPFAM" id="SSF117892">
    <property type="entry name" value="Band 7/SPFH domain"/>
    <property type="match status" value="1"/>
</dbReference>
<dbReference type="Gene3D" id="3.30.479.30">
    <property type="entry name" value="Band 7 domain"/>
    <property type="match status" value="1"/>
</dbReference>
<reference evidence="3 4" key="1">
    <citation type="submission" date="2023-09" db="EMBL/GenBank/DDBJ databases">
        <title>Pangenome analysis of Batrachochytrium dendrobatidis and related Chytrids.</title>
        <authorList>
            <person name="Yacoub M.N."/>
            <person name="Stajich J.E."/>
            <person name="James T.Y."/>
        </authorList>
    </citation>
    <scope>NUCLEOTIDE SEQUENCE [LARGE SCALE GENOMIC DNA]</scope>
    <source>
        <strain evidence="3 4">JEL0888</strain>
    </source>
</reference>
<dbReference type="PANTHER" id="PTHR10264:SF19">
    <property type="entry name" value="AT06885P-RELATED"/>
    <property type="match status" value="1"/>
</dbReference>
<dbReference type="InterPro" id="IPR043202">
    <property type="entry name" value="Band-7_stomatin-like"/>
</dbReference>
<keyword evidence="4" id="KW-1185">Reference proteome</keyword>
<protein>
    <recommendedName>
        <fullName evidence="2">Band 7 domain-containing protein</fullName>
    </recommendedName>
</protein>
<accession>A0ABR4MW27</accession>
<evidence type="ECO:0000313" key="3">
    <source>
        <dbReference type="EMBL" id="KAL2911469.1"/>
    </source>
</evidence>
<evidence type="ECO:0000259" key="2">
    <source>
        <dbReference type="SMART" id="SM00244"/>
    </source>
</evidence>
<dbReference type="SMART" id="SM00244">
    <property type="entry name" value="PHB"/>
    <property type="match status" value="1"/>
</dbReference>
<dbReference type="Gene3D" id="6.10.250.2090">
    <property type="match status" value="1"/>
</dbReference>
<dbReference type="InterPro" id="IPR001972">
    <property type="entry name" value="Stomatin_HflK_fam"/>
</dbReference>
<dbReference type="EMBL" id="JADGIZ020000108">
    <property type="protein sequence ID" value="KAL2911469.1"/>
    <property type="molecule type" value="Genomic_DNA"/>
</dbReference>
<dbReference type="Pfam" id="PF01145">
    <property type="entry name" value="Band_7"/>
    <property type="match status" value="1"/>
</dbReference>
<name>A0ABR4MW27_9FUNG</name>
<sequence length="319" mass="35126">MQPLGASDQLLIGGRDSAKVYAMQPQAVPPPTTQQQSFAREVPLPPSEHPAYEVVMRLLGAVMGGLGSVPCLPFCCWNPYRIVPQGNVGLLSRFGKFYRSVDPGLYFVNVCSEDLRSVDIKIQIEDVPRQQIMTKDNVSVDLDSVLYWHAVDPYIATYLVQDVRRALIERTMTTMRMILGARTLQDSIEHRESIANEIQAIISPAAQSWGVKIESILIKDLQFTRELQESLSAAAKQKRIGESKVIAAQAEVDAAKLMREASDILNTPAAMQIRYLETLLAMAKTAESKVIFMPPSESGTISKGKGAMTAKEAALLDSM</sequence>
<proteinExistence type="inferred from homology"/>
<comment type="similarity">
    <text evidence="1">Belongs to the band 7/mec-2 family.</text>
</comment>
<evidence type="ECO:0000313" key="4">
    <source>
        <dbReference type="Proteomes" id="UP001527925"/>
    </source>
</evidence>